<organism evidence="6 7">
    <name type="scientific">Thalassobacillus devorans</name>
    <dbReference type="NCBI Taxonomy" id="279813"/>
    <lineage>
        <taxon>Bacteria</taxon>
        <taxon>Bacillati</taxon>
        <taxon>Bacillota</taxon>
        <taxon>Bacilli</taxon>
        <taxon>Bacillales</taxon>
        <taxon>Bacillaceae</taxon>
        <taxon>Thalassobacillus</taxon>
    </lineage>
</organism>
<dbReference type="Gene3D" id="1.10.1660.10">
    <property type="match status" value="1"/>
</dbReference>
<evidence type="ECO:0000256" key="3">
    <source>
        <dbReference type="ARBA" id="ARBA00023163"/>
    </source>
</evidence>
<reference evidence="7" key="1">
    <citation type="journal article" date="2019" name="Int. J. Syst. Evol. Microbiol.">
        <title>The Global Catalogue of Microorganisms (GCM) 10K type strain sequencing project: providing services to taxonomists for standard genome sequencing and annotation.</title>
        <authorList>
            <consortium name="The Broad Institute Genomics Platform"/>
            <consortium name="The Broad Institute Genome Sequencing Center for Infectious Disease"/>
            <person name="Wu L."/>
            <person name="Ma J."/>
        </authorList>
    </citation>
    <scope>NUCLEOTIDE SEQUENCE [LARGE SCALE GENOMIC DNA]</scope>
    <source>
        <strain evidence="7">CCM 7282</strain>
    </source>
</reference>
<gene>
    <name evidence="6" type="ORF">GCM10007216_17200</name>
</gene>
<feature type="domain" description="B12-binding" evidence="5">
    <location>
        <begin position="178"/>
        <end position="300"/>
    </location>
</feature>
<keyword evidence="7" id="KW-1185">Reference proteome</keyword>
<dbReference type="PANTHER" id="PTHR30204">
    <property type="entry name" value="REDOX-CYCLING DRUG-SENSING TRANSCRIPTIONAL ACTIVATOR SOXR"/>
    <property type="match status" value="1"/>
</dbReference>
<dbReference type="InterPro" id="IPR047057">
    <property type="entry name" value="MerR_fam"/>
</dbReference>
<evidence type="ECO:0000256" key="1">
    <source>
        <dbReference type="ARBA" id="ARBA00023015"/>
    </source>
</evidence>
<dbReference type="PROSITE" id="PS50937">
    <property type="entry name" value="HTH_MERR_2"/>
    <property type="match status" value="1"/>
</dbReference>
<comment type="caution">
    <text evidence="6">The sequence shown here is derived from an EMBL/GenBank/DDBJ whole genome shotgun (WGS) entry which is preliminary data.</text>
</comment>
<evidence type="ECO:0000313" key="6">
    <source>
        <dbReference type="EMBL" id="GGC87096.1"/>
    </source>
</evidence>
<evidence type="ECO:0000313" key="7">
    <source>
        <dbReference type="Proteomes" id="UP000619534"/>
    </source>
</evidence>
<dbReference type="InterPro" id="IPR036724">
    <property type="entry name" value="Cobalamin-bd_sf"/>
</dbReference>
<dbReference type="Gene3D" id="3.40.50.280">
    <property type="entry name" value="Cobalamin-binding domain"/>
    <property type="match status" value="1"/>
</dbReference>
<dbReference type="InterPro" id="IPR009061">
    <property type="entry name" value="DNA-bd_dom_put_sf"/>
</dbReference>
<keyword evidence="2" id="KW-0238">DNA-binding</keyword>
<dbReference type="InterPro" id="IPR003759">
    <property type="entry name" value="Cbl-bd_cap"/>
</dbReference>
<feature type="domain" description="HTH merR-type" evidence="4">
    <location>
        <begin position="7"/>
        <end position="76"/>
    </location>
</feature>
<dbReference type="SMART" id="SM00422">
    <property type="entry name" value="HTH_MERR"/>
    <property type="match status" value="1"/>
</dbReference>
<dbReference type="CDD" id="cd01104">
    <property type="entry name" value="HTH_MlrA-CarA"/>
    <property type="match status" value="1"/>
</dbReference>
<evidence type="ECO:0000259" key="4">
    <source>
        <dbReference type="PROSITE" id="PS50937"/>
    </source>
</evidence>
<dbReference type="Gene3D" id="1.10.1240.10">
    <property type="entry name" value="Methionine synthase domain"/>
    <property type="match status" value="1"/>
</dbReference>
<dbReference type="InterPro" id="IPR036594">
    <property type="entry name" value="Meth_synthase_dom"/>
</dbReference>
<dbReference type="SUPFAM" id="SSF46955">
    <property type="entry name" value="Putative DNA-binding domain"/>
    <property type="match status" value="1"/>
</dbReference>
<sequence>MATEKGKYNIKAVSNMLGIQPGTLRAWERRYQIIRPVRNNAGHRLYTDHHVRILKWLIAKVDHGFTISQAVSLYENNQGETLNEPETGQDNELEKKSSELLEALLSFDERTAQQHLDYAFSLYTPEKVAIEIISPLLIKVGVLWEENKITSAHEHFASSFLRSRIGMLLLSIPAAPYLPKAVLVCGPNEKHELGLLIFALFLKRKGYEVIYLGQSIADGDIQPILKEVDAAYVFLSTTLKKNVPATIMLAETIQKNYPGMRVGLGGYAFDQLDPDEKAKADRFLVGTTREEWLKWLDDQR</sequence>
<dbReference type="InterPro" id="IPR000551">
    <property type="entry name" value="MerR-type_HTH_dom"/>
</dbReference>
<dbReference type="Pfam" id="PF02607">
    <property type="entry name" value="B12-binding_2"/>
    <property type="match status" value="1"/>
</dbReference>
<dbReference type="InterPro" id="IPR006158">
    <property type="entry name" value="Cobalamin-bd"/>
</dbReference>
<proteinExistence type="predicted"/>
<accession>A0ABQ1NY31</accession>
<dbReference type="RefSeq" id="WP_062446430.1">
    <property type="nucleotide sequence ID" value="NZ_BMCJ01000003.1"/>
</dbReference>
<evidence type="ECO:0000256" key="2">
    <source>
        <dbReference type="ARBA" id="ARBA00023125"/>
    </source>
</evidence>
<dbReference type="Pfam" id="PF02310">
    <property type="entry name" value="B12-binding"/>
    <property type="match status" value="1"/>
</dbReference>
<keyword evidence="3" id="KW-0804">Transcription</keyword>
<name>A0ABQ1NY31_9BACI</name>
<evidence type="ECO:0000259" key="5">
    <source>
        <dbReference type="PROSITE" id="PS51332"/>
    </source>
</evidence>
<dbReference type="PANTHER" id="PTHR30204:SF67">
    <property type="entry name" value="HTH-TYPE TRANSCRIPTIONAL REGULATOR MLRA-RELATED"/>
    <property type="match status" value="1"/>
</dbReference>
<protein>
    <submittedName>
        <fullName evidence="6">MerR family transcriptional regulator</fullName>
    </submittedName>
</protein>
<dbReference type="SUPFAM" id="SSF52242">
    <property type="entry name" value="Cobalamin (vitamin B12)-binding domain"/>
    <property type="match status" value="1"/>
</dbReference>
<dbReference type="Pfam" id="PF13411">
    <property type="entry name" value="MerR_1"/>
    <property type="match status" value="1"/>
</dbReference>
<dbReference type="EMBL" id="BMCJ01000003">
    <property type="protein sequence ID" value="GGC87096.1"/>
    <property type="molecule type" value="Genomic_DNA"/>
</dbReference>
<dbReference type="Proteomes" id="UP000619534">
    <property type="component" value="Unassembled WGS sequence"/>
</dbReference>
<dbReference type="PROSITE" id="PS51332">
    <property type="entry name" value="B12_BINDING"/>
    <property type="match status" value="1"/>
</dbReference>
<keyword evidence="1" id="KW-0805">Transcription regulation</keyword>